<dbReference type="Proteomes" id="UP001143304">
    <property type="component" value="Unassembled WGS sequence"/>
</dbReference>
<accession>A0ABT3T8X6</accession>
<evidence type="ECO:0000313" key="1">
    <source>
        <dbReference type="EMBL" id="MCX2977942.1"/>
    </source>
</evidence>
<proteinExistence type="predicted"/>
<dbReference type="InterPro" id="IPR021974">
    <property type="entry name" value="DUF3581"/>
</dbReference>
<dbReference type="Pfam" id="PF12119">
    <property type="entry name" value="DUF3581"/>
    <property type="match status" value="1"/>
</dbReference>
<reference evidence="1" key="1">
    <citation type="submission" date="2019-02" db="EMBL/GenBank/DDBJ databases">
        <authorList>
            <person name="Li S.-H."/>
        </authorList>
    </citation>
    <scope>NUCLEOTIDE SEQUENCE</scope>
    <source>
        <strain evidence="1">IMCC11814</strain>
    </source>
</reference>
<dbReference type="RefSeq" id="WP_279249646.1">
    <property type="nucleotide sequence ID" value="NZ_SHNO01000001.1"/>
</dbReference>
<protein>
    <submittedName>
        <fullName evidence="1">DUF3581 family protein</fullName>
    </submittedName>
</protein>
<evidence type="ECO:0000313" key="2">
    <source>
        <dbReference type="Proteomes" id="UP001143304"/>
    </source>
</evidence>
<name>A0ABT3T8X6_9GAMM</name>
<organism evidence="1 2">
    <name type="scientific">Candidatus Marimicrobium litorale</name>
    <dbReference type="NCBI Taxonomy" id="2518991"/>
    <lineage>
        <taxon>Bacteria</taxon>
        <taxon>Pseudomonadati</taxon>
        <taxon>Pseudomonadota</taxon>
        <taxon>Gammaproteobacteria</taxon>
        <taxon>Cellvibrionales</taxon>
        <taxon>Halieaceae</taxon>
        <taxon>Marimicrobium</taxon>
    </lineage>
</organism>
<sequence>MIIDDYCNKTNGRISFTREQGSEFAKNMANDFNPIHDVDAKRFCIPGDLLFAVILARYGVSQHMEFIFSGMVVEGVELILPEPAPGMRLLDEGGREYLQVNISGESREDEALVKSITQSYVEFSGQTFPRLLVPLLADQGVMINPDRPIVMYQSMVIDLDTLDISGALLESDRHRVEINGKRGSVDLAFHLVSNGEVVGRGKKCMLLSGLKPYDEQVNAEAINRYEERVRTLSV</sequence>
<gene>
    <name evidence="1" type="ORF">EYC82_11305</name>
</gene>
<dbReference type="EMBL" id="SHNO01000001">
    <property type="protein sequence ID" value="MCX2977942.1"/>
    <property type="molecule type" value="Genomic_DNA"/>
</dbReference>
<comment type="caution">
    <text evidence="1">The sequence shown here is derived from an EMBL/GenBank/DDBJ whole genome shotgun (WGS) entry which is preliminary data.</text>
</comment>
<keyword evidence="2" id="KW-1185">Reference proteome</keyword>